<comment type="caution">
    <text evidence="2">The sequence shown here is derived from an EMBL/GenBank/DDBJ whole genome shotgun (WGS) entry which is preliminary data.</text>
</comment>
<dbReference type="Gene3D" id="3.40.1080.10">
    <property type="entry name" value="Glutaconate Coenzyme A-transferase"/>
    <property type="match status" value="1"/>
</dbReference>
<name>A0ABT6WCB9_9ACTN</name>
<dbReference type="Gene3D" id="3.30.30.40">
    <property type="match status" value="1"/>
</dbReference>
<dbReference type="RefSeq" id="WP_282756731.1">
    <property type="nucleotide sequence ID" value="NZ_JASCTH010000001.1"/>
</dbReference>
<accession>A0ABT6WCB9</accession>
<dbReference type="SUPFAM" id="SSF100950">
    <property type="entry name" value="NagB/RpiA/CoA transferase-like"/>
    <property type="match status" value="1"/>
</dbReference>
<dbReference type="InterPro" id="IPR037171">
    <property type="entry name" value="NagB/RpiA_transferase-like"/>
</dbReference>
<evidence type="ECO:0000313" key="3">
    <source>
        <dbReference type="Proteomes" id="UP001241758"/>
    </source>
</evidence>
<dbReference type="InterPro" id="IPR004165">
    <property type="entry name" value="CoA_trans_fam_I"/>
</dbReference>
<dbReference type="PANTHER" id="PTHR43293:SF3">
    <property type="entry name" value="CHOLESTEROL RING-CLEAVING HYDROLASE IPDB SUBUNIT"/>
    <property type="match status" value="1"/>
</dbReference>
<keyword evidence="2" id="KW-0808">Transferase</keyword>
<comment type="similarity">
    <text evidence="1">Belongs to the 3-oxoacid CoA-transferase subunit B family.</text>
</comment>
<protein>
    <submittedName>
        <fullName evidence="2">CoA-transferase</fullName>
        <ecNumber evidence="2">2.8.3.-</ecNumber>
    </submittedName>
</protein>
<dbReference type="Pfam" id="PF01144">
    <property type="entry name" value="CoA_trans"/>
    <property type="match status" value="1"/>
</dbReference>
<dbReference type="EC" id="2.8.3.-" evidence="2"/>
<organism evidence="2 3">
    <name type="scientific">Actinoplanes sandaracinus</name>
    <dbReference type="NCBI Taxonomy" id="3045177"/>
    <lineage>
        <taxon>Bacteria</taxon>
        <taxon>Bacillati</taxon>
        <taxon>Actinomycetota</taxon>
        <taxon>Actinomycetes</taxon>
        <taxon>Micromonosporales</taxon>
        <taxon>Micromonosporaceae</taxon>
        <taxon>Actinoplanes</taxon>
    </lineage>
</organism>
<dbReference type="Proteomes" id="UP001241758">
    <property type="component" value="Unassembled WGS sequence"/>
</dbReference>
<keyword evidence="3" id="KW-1185">Reference proteome</keyword>
<reference evidence="2 3" key="1">
    <citation type="submission" date="2023-05" db="EMBL/GenBank/DDBJ databases">
        <title>Actinoplanes sp. NEAU-A12 genome sequencing.</title>
        <authorList>
            <person name="Wang Z.-S."/>
        </authorList>
    </citation>
    <scope>NUCLEOTIDE SEQUENCE [LARGE SCALE GENOMIC DNA]</scope>
    <source>
        <strain evidence="2 3">NEAU-A12</strain>
    </source>
</reference>
<dbReference type="GO" id="GO:0016740">
    <property type="term" value="F:transferase activity"/>
    <property type="evidence" value="ECO:0007669"/>
    <property type="project" value="UniProtKB-KW"/>
</dbReference>
<evidence type="ECO:0000256" key="1">
    <source>
        <dbReference type="ARBA" id="ARBA00007047"/>
    </source>
</evidence>
<evidence type="ECO:0000313" key="2">
    <source>
        <dbReference type="EMBL" id="MDI6097359.1"/>
    </source>
</evidence>
<dbReference type="SMART" id="SM00882">
    <property type="entry name" value="CoA_trans"/>
    <property type="match status" value="1"/>
</dbReference>
<sequence length="275" mass="30128">MDRVVSIEDVAGEIRDGMTVGIGGWGSRRKPMALVRAIARSGRKDLTLVTYGGPDVGVLVAAGCVRRVVTGFVSLDSIPLEPHFRRARSAGTVLLTEYDEGMLYWGLLAAANRLPFLPIRAGLGSDVLRVNPELRTVRSPYADGTELVAMPAITLDVAIVHLNRADAHGNGRYLGPDPYFDDLFCLAAKRRFVTCERIVSTAALIESGPPQTLLVNRSMVDGVVETPHGAHFTSCVPDYDRDEAFQREYATTDWETFRTRYLDGDEAGYQKAVAR</sequence>
<gene>
    <name evidence="2" type="ORF">QLQ12_01925</name>
</gene>
<dbReference type="PANTHER" id="PTHR43293">
    <property type="entry name" value="ACETATE COA-TRANSFERASE YDIF"/>
    <property type="match status" value="1"/>
</dbReference>
<dbReference type="EMBL" id="JASCTH010000001">
    <property type="protein sequence ID" value="MDI6097359.1"/>
    <property type="molecule type" value="Genomic_DNA"/>
</dbReference>
<proteinExistence type="inferred from homology"/>